<feature type="binding site" evidence="7">
    <location>
        <begin position="31"/>
        <end position="36"/>
    </location>
    <ligand>
        <name>ATP</name>
        <dbReference type="ChEBI" id="CHEBI:30616"/>
    </ligand>
</feature>
<comment type="function">
    <text evidence="7">Ligates lysine onto the cytidine present at position 34 of the AUA codon-specific tRNA(Ile) that contains the anticodon CAU, in an ATP-dependent manner. Cytidine is converted to lysidine, thus changing the amino acid specificity of the tRNA from methionine to isoleucine.</text>
</comment>
<dbReference type="NCBIfam" id="TIGR02432">
    <property type="entry name" value="lysidine_TilS_N"/>
    <property type="match status" value="1"/>
</dbReference>
<keyword evidence="11" id="KW-1185">Reference proteome</keyword>
<dbReference type="HAMAP" id="MF_01161">
    <property type="entry name" value="tRNA_Ile_lys_synt"/>
    <property type="match status" value="1"/>
</dbReference>
<evidence type="ECO:0000259" key="8">
    <source>
        <dbReference type="Pfam" id="PF01171"/>
    </source>
</evidence>
<comment type="subcellular location">
    <subcellularLocation>
        <location evidence="7">Cytoplasm</location>
    </subcellularLocation>
</comment>
<dbReference type="InterPro" id="IPR011063">
    <property type="entry name" value="TilS/TtcA_N"/>
</dbReference>
<evidence type="ECO:0000256" key="7">
    <source>
        <dbReference type="HAMAP-Rule" id="MF_01161"/>
    </source>
</evidence>
<protein>
    <recommendedName>
        <fullName evidence="7">tRNA(Ile)-lysidine synthase</fullName>
        <ecNumber evidence="7">6.3.4.19</ecNumber>
    </recommendedName>
    <alternativeName>
        <fullName evidence="7">tRNA(Ile)-2-lysyl-cytidine synthase</fullName>
    </alternativeName>
    <alternativeName>
        <fullName evidence="7">tRNA(Ile)-lysidine synthetase</fullName>
    </alternativeName>
</protein>
<evidence type="ECO:0000256" key="6">
    <source>
        <dbReference type="ARBA" id="ARBA00048539"/>
    </source>
</evidence>
<keyword evidence="5 7" id="KW-0067">ATP-binding</keyword>
<accession>A0ABY8VE49</accession>
<dbReference type="InterPro" id="IPR015262">
    <property type="entry name" value="tRNA_Ile_lys_synt_subst-bd"/>
</dbReference>
<dbReference type="SUPFAM" id="SSF52402">
    <property type="entry name" value="Adenine nucleotide alpha hydrolases-like"/>
    <property type="match status" value="1"/>
</dbReference>
<dbReference type="Pfam" id="PF01171">
    <property type="entry name" value="ATP_bind_3"/>
    <property type="match status" value="1"/>
</dbReference>
<gene>
    <name evidence="7 10" type="primary">tilS</name>
    <name evidence="10" type="ORF">QP027_09730</name>
</gene>
<dbReference type="EC" id="6.3.4.19" evidence="7"/>
<dbReference type="Proteomes" id="UP001225598">
    <property type="component" value="Chromosome"/>
</dbReference>
<dbReference type="RefSeq" id="WP_284824420.1">
    <property type="nucleotide sequence ID" value="NZ_CP126969.1"/>
</dbReference>
<feature type="domain" description="tRNA(Ile)-lysidine/2-thiocytidine synthase N-terminal" evidence="8">
    <location>
        <begin position="27"/>
        <end position="188"/>
    </location>
</feature>
<organism evidence="10 11">
    <name type="scientific">Corynebacterium breve</name>
    <dbReference type="NCBI Taxonomy" id="3049799"/>
    <lineage>
        <taxon>Bacteria</taxon>
        <taxon>Bacillati</taxon>
        <taxon>Actinomycetota</taxon>
        <taxon>Actinomycetes</taxon>
        <taxon>Mycobacteriales</taxon>
        <taxon>Corynebacteriaceae</taxon>
        <taxon>Corynebacterium</taxon>
    </lineage>
</organism>
<keyword evidence="2 7" id="KW-0436">Ligase</keyword>
<comment type="domain">
    <text evidence="7">The N-terminal region contains the highly conserved SGGXDS motif, predicted to be a P-loop motif involved in ATP binding.</text>
</comment>
<name>A0ABY8VE49_9CORY</name>
<dbReference type="InterPro" id="IPR012795">
    <property type="entry name" value="tRNA_Ile_lys_synt_N"/>
</dbReference>
<dbReference type="PANTHER" id="PTHR43033:SF1">
    <property type="entry name" value="TRNA(ILE)-LYSIDINE SYNTHASE-RELATED"/>
    <property type="match status" value="1"/>
</dbReference>
<evidence type="ECO:0000256" key="4">
    <source>
        <dbReference type="ARBA" id="ARBA00022741"/>
    </source>
</evidence>
<proteinExistence type="inferred from homology"/>
<dbReference type="InterPro" id="IPR012094">
    <property type="entry name" value="tRNA_Ile_lys_synt"/>
</dbReference>
<dbReference type="EMBL" id="CP126969">
    <property type="protein sequence ID" value="WIM67372.1"/>
    <property type="molecule type" value="Genomic_DNA"/>
</dbReference>
<dbReference type="PANTHER" id="PTHR43033">
    <property type="entry name" value="TRNA(ILE)-LYSIDINE SYNTHASE-RELATED"/>
    <property type="match status" value="1"/>
</dbReference>
<keyword evidence="1 7" id="KW-0963">Cytoplasm</keyword>
<dbReference type="InterPro" id="IPR014729">
    <property type="entry name" value="Rossmann-like_a/b/a_fold"/>
</dbReference>
<comment type="catalytic activity">
    <reaction evidence="6 7">
        <text>cytidine(34) in tRNA(Ile2) + L-lysine + ATP = lysidine(34) in tRNA(Ile2) + AMP + diphosphate + H(+)</text>
        <dbReference type="Rhea" id="RHEA:43744"/>
        <dbReference type="Rhea" id="RHEA-COMP:10625"/>
        <dbReference type="Rhea" id="RHEA-COMP:10670"/>
        <dbReference type="ChEBI" id="CHEBI:15378"/>
        <dbReference type="ChEBI" id="CHEBI:30616"/>
        <dbReference type="ChEBI" id="CHEBI:32551"/>
        <dbReference type="ChEBI" id="CHEBI:33019"/>
        <dbReference type="ChEBI" id="CHEBI:82748"/>
        <dbReference type="ChEBI" id="CHEBI:83665"/>
        <dbReference type="ChEBI" id="CHEBI:456215"/>
        <dbReference type="EC" id="6.3.4.19"/>
    </reaction>
</comment>
<sequence length="299" mass="31664">MIPFWPRRSPHFLACRRATRPWTRPAIIGLSGGPDSLALVAAAAAEELPVEAVVVDHGLQPDSAEIARSAAAQARELGVSTRITRVSVAPGNVEAQAREARYQALHDIADGRDIWVGHTADDQAETLLLGLLRGNPTGMPPRNGQVVRPFLDLRRADTVAACAELGLSPWQDPMNNDAAYRRVRIRNEVLPLLGDVLGGDVVDPLAHAAGRIVADQDYFGARVSSTSDCAELAAMHPAVRNRSIVAWLNGLGVGASGSSISGIAALCTDWHGQGPVHVGGGIVVVRRAGQLVAEPEPER</sequence>
<dbReference type="Gene3D" id="3.40.50.620">
    <property type="entry name" value="HUPs"/>
    <property type="match status" value="1"/>
</dbReference>
<dbReference type="Pfam" id="PF09179">
    <property type="entry name" value="TilS"/>
    <property type="match status" value="1"/>
</dbReference>
<keyword evidence="3 7" id="KW-0819">tRNA processing</keyword>
<comment type="similarity">
    <text evidence="7">Belongs to the tRNA(Ile)-lysidine synthase family.</text>
</comment>
<dbReference type="GO" id="GO:0032267">
    <property type="term" value="F:tRNA(Ile)-lysidine synthase activity"/>
    <property type="evidence" value="ECO:0007669"/>
    <property type="project" value="UniProtKB-EC"/>
</dbReference>
<reference evidence="10 11" key="1">
    <citation type="submission" date="2023-05" db="EMBL/GenBank/DDBJ databases">
        <title>Corynebacterium suedekumii sp. nov. and Corynebacterium breve sp. nov. isolated from raw cow's milk.</title>
        <authorList>
            <person name="Baer M.K."/>
            <person name="Mehl L."/>
            <person name="Hellmuth R."/>
            <person name="Marke G."/>
            <person name="Lipski A."/>
        </authorList>
    </citation>
    <scope>NUCLEOTIDE SEQUENCE [LARGE SCALE GENOMIC DNA]</scope>
    <source>
        <strain evidence="10 11">R4</strain>
    </source>
</reference>
<evidence type="ECO:0000313" key="11">
    <source>
        <dbReference type="Proteomes" id="UP001225598"/>
    </source>
</evidence>
<dbReference type="CDD" id="cd01992">
    <property type="entry name" value="TilS_N"/>
    <property type="match status" value="1"/>
</dbReference>
<evidence type="ECO:0000256" key="2">
    <source>
        <dbReference type="ARBA" id="ARBA00022598"/>
    </source>
</evidence>
<evidence type="ECO:0000259" key="9">
    <source>
        <dbReference type="Pfam" id="PF09179"/>
    </source>
</evidence>
<evidence type="ECO:0000256" key="5">
    <source>
        <dbReference type="ARBA" id="ARBA00022840"/>
    </source>
</evidence>
<feature type="domain" description="tRNA(Ile)-lysidine synthase substrate-binding" evidence="9">
    <location>
        <begin position="228"/>
        <end position="291"/>
    </location>
</feature>
<evidence type="ECO:0000256" key="1">
    <source>
        <dbReference type="ARBA" id="ARBA00022490"/>
    </source>
</evidence>
<keyword evidence="4 7" id="KW-0547">Nucleotide-binding</keyword>
<evidence type="ECO:0000256" key="3">
    <source>
        <dbReference type="ARBA" id="ARBA00022694"/>
    </source>
</evidence>
<evidence type="ECO:0000313" key="10">
    <source>
        <dbReference type="EMBL" id="WIM67372.1"/>
    </source>
</evidence>